<dbReference type="AlphaFoldDB" id="G7GKA9"/>
<name>G7GKA9_9ACTN</name>
<organism evidence="2 3">
    <name type="scientific">Gordonia amarae NBRC 15530</name>
    <dbReference type="NCBI Taxonomy" id="1075090"/>
    <lineage>
        <taxon>Bacteria</taxon>
        <taxon>Bacillati</taxon>
        <taxon>Actinomycetota</taxon>
        <taxon>Actinomycetes</taxon>
        <taxon>Mycobacteriales</taxon>
        <taxon>Gordoniaceae</taxon>
        <taxon>Gordonia</taxon>
    </lineage>
</organism>
<evidence type="ECO:0000313" key="2">
    <source>
        <dbReference type="EMBL" id="GAB04034.1"/>
    </source>
</evidence>
<keyword evidence="3" id="KW-1185">Reference proteome</keyword>
<dbReference type="Proteomes" id="UP000006023">
    <property type="component" value="Unassembled WGS sequence"/>
</dbReference>
<feature type="region of interest" description="Disordered" evidence="1">
    <location>
        <begin position="1"/>
        <end position="30"/>
    </location>
</feature>
<reference evidence="2 3" key="1">
    <citation type="submission" date="2011-11" db="EMBL/GenBank/DDBJ databases">
        <title>Whole genome shotgun sequence of Gordonia amarae NBRC 15530.</title>
        <authorList>
            <person name="Takarada H."/>
            <person name="Hosoyama A."/>
            <person name="Tsuchikane K."/>
            <person name="Katsumata H."/>
            <person name="Yamazaki S."/>
            <person name="Fujita N."/>
        </authorList>
    </citation>
    <scope>NUCLEOTIDE SEQUENCE [LARGE SCALE GENOMIC DNA]</scope>
    <source>
        <strain evidence="2 3">NBRC 15530</strain>
    </source>
</reference>
<accession>G7GKA9</accession>
<protein>
    <submittedName>
        <fullName evidence="2">Uncharacterized protein</fullName>
    </submittedName>
</protein>
<gene>
    <name evidence="2" type="ORF">GOAMR_10_00110</name>
</gene>
<evidence type="ECO:0000256" key="1">
    <source>
        <dbReference type="SAM" id="MobiDB-lite"/>
    </source>
</evidence>
<dbReference type="STRING" id="1075090.GOAMR_10_00110"/>
<sequence length="80" mass="8747">MGVHMDGPHPFCSRHQITTPDLGNPRTGARVPLEPLDEWRNTMARNNLRASITDSILIDFIKGTITEGDTVSTGSLSELS</sequence>
<evidence type="ECO:0000313" key="3">
    <source>
        <dbReference type="Proteomes" id="UP000006023"/>
    </source>
</evidence>
<dbReference type="EMBL" id="BAED01000010">
    <property type="protein sequence ID" value="GAB04034.1"/>
    <property type="molecule type" value="Genomic_DNA"/>
</dbReference>
<comment type="caution">
    <text evidence="2">The sequence shown here is derived from an EMBL/GenBank/DDBJ whole genome shotgun (WGS) entry which is preliminary data.</text>
</comment>
<proteinExistence type="predicted"/>